<dbReference type="OrthoDB" id="3513842at2759"/>
<evidence type="ECO:0000256" key="1">
    <source>
        <dbReference type="SAM" id="MobiDB-lite"/>
    </source>
</evidence>
<dbReference type="HOGENOM" id="CLU_1190480_0_0_1"/>
<keyword evidence="3" id="KW-1185">Reference proteome</keyword>
<comment type="caution">
    <text evidence="2">The sequence shown here is derived from an EMBL/GenBank/DDBJ whole genome shotgun (WGS) entry which is preliminary data.</text>
</comment>
<evidence type="ECO:0000313" key="2">
    <source>
        <dbReference type="EMBL" id="ESZ97864.1"/>
    </source>
</evidence>
<reference evidence="2 3" key="1">
    <citation type="journal article" date="2014" name="Genome Announc.">
        <title>Draft genome sequence of Sclerotinia borealis, a psychrophilic plant pathogenic fungus.</title>
        <authorList>
            <person name="Mardanov A.V."/>
            <person name="Beletsky A.V."/>
            <person name="Kadnikov V.V."/>
            <person name="Ignatov A.N."/>
            <person name="Ravin N.V."/>
        </authorList>
    </citation>
    <scope>NUCLEOTIDE SEQUENCE [LARGE SCALE GENOMIC DNA]</scope>
    <source>
        <strain evidence="3">F-4157</strain>
    </source>
</reference>
<organism evidence="2 3">
    <name type="scientific">Sclerotinia borealis (strain F-4128)</name>
    <dbReference type="NCBI Taxonomy" id="1432307"/>
    <lineage>
        <taxon>Eukaryota</taxon>
        <taxon>Fungi</taxon>
        <taxon>Dikarya</taxon>
        <taxon>Ascomycota</taxon>
        <taxon>Pezizomycotina</taxon>
        <taxon>Leotiomycetes</taxon>
        <taxon>Helotiales</taxon>
        <taxon>Sclerotiniaceae</taxon>
        <taxon>Sclerotinia</taxon>
    </lineage>
</organism>
<protein>
    <submittedName>
        <fullName evidence="2">Uncharacterized protein</fullName>
    </submittedName>
</protein>
<dbReference type="AlphaFoldDB" id="W9CTH8"/>
<gene>
    <name evidence="2" type="ORF">SBOR_1740</name>
</gene>
<dbReference type="Proteomes" id="UP000019487">
    <property type="component" value="Unassembled WGS sequence"/>
</dbReference>
<feature type="region of interest" description="Disordered" evidence="1">
    <location>
        <begin position="1"/>
        <end position="29"/>
    </location>
</feature>
<accession>W9CTH8</accession>
<evidence type="ECO:0000313" key="3">
    <source>
        <dbReference type="Proteomes" id="UP000019487"/>
    </source>
</evidence>
<dbReference type="EMBL" id="AYSA01000065">
    <property type="protein sequence ID" value="ESZ97864.1"/>
    <property type="molecule type" value="Genomic_DNA"/>
</dbReference>
<name>W9CTH8_SCLBF</name>
<sequence>MFNDRGPCGVREHEHESISDGGQRSTKVNHTRSYHTRINEDVSPANDNCDTNDTELVRSTSQYHSDDNEVRNIVEKAAAKIRRGLRNLGRASILPLISSDSKALNNNAEYYEQYFWTQATAETVQTLQWFNRFFASCFGLIRIGLEAECRTDSHPNVSVRYWCLDIVTLTEMQAVDKFAADYRTRKNWQTAAEVINSLVNCLLKIWGWKAFLVYSALECTSNGYCGLKHVLIS</sequence>
<proteinExistence type="predicted"/>